<evidence type="ECO:0000256" key="8">
    <source>
        <dbReference type="ARBA" id="ARBA00039866"/>
    </source>
</evidence>
<dbReference type="EC" id="2.3.2.30" evidence="7"/>
<proteinExistence type="inferred from homology"/>
<comment type="function">
    <text evidence="9">Catalyzes the first step in the biosynthesis of ornithine lipids, which are phosphorus-free membrane lipids. Catalyzes the 3-hydroxyacyl-acyl carrier protein-dependent acylation of ornithine to form lyso-ornithine lipid (LOL).</text>
</comment>
<dbReference type="SUPFAM" id="SSF55729">
    <property type="entry name" value="Acyl-CoA N-acyltransferases (Nat)"/>
    <property type="match status" value="1"/>
</dbReference>
<evidence type="ECO:0000256" key="1">
    <source>
        <dbReference type="ARBA" id="ARBA00005189"/>
    </source>
</evidence>
<evidence type="ECO:0000256" key="5">
    <source>
        <dbReference type="ARBA" id="ARBA00023315"/>
    </source>
</evidence>
<protein>
    <recommendedName>
        <fullName evidence="8">L-ornithine N(alpha)-acyltransferase</fullName>
        <ecNumber evidence="7">2.3.2.30</ecNumber>
    </recommendedName>
</protein>
<dbReference type="EMBL" id="JBIHMM010000001">
    <property type="protein sequence ID" value="MFH0252964.1"/>
    <property type="molecule type" value="Genomic_DNA"/>
</dbReference>
<reference evidence="11 12" key="1">
    <citation type="submission" date="2024-10" db="EMBL/GenBank/DDBJ databases">
        <authorList>
            <person name="Yang X.-N."/>
        </authorList>
    </citation>
    <scope>NUCLEOTIDE SEQUENCE [LARGE SCALE GENOMIC DNA]</scope>
    <source>
        <strain evidence="11 12">CAU 1059</strain>
    </source>
</reference>
<evidence type="ECO:0000313" key="12">
    <source>
        <dbReference type="Proteomes" id="UP001607157"/>
    </source>
</evidence>
<comment type="pathway">
    <text evidence="1">Lipid metabolism.</text>
</comment>
<gene>
    <name evidence="11" type="ORF">ACGRVM_03610</name>
</gene>
<sequence>MTEVPSKFSPGAGPERGKAPDFQLRLASDAATLRAAQRLRYRVFVEELGGDGPLVDHAARREIDRFDDHCDHLILIDRALPGKEADQVVGVYRLLRECGAARAGQFYSEDEYDLGALRASGRRLAELGRSCVDARYRGGEALFQLWQGLAGYVEEHGIDVLFGVASFHGTDTAALAEPLSLLHHRHLAPPELRARARVHEPMDLIAEGAIDRRAAMVRMPPLIKAYLRLGGHVGDGAFIDHAFNTVDVFLVMDTARLCASRRALYAGPRG</sequence>
<evidence type="ECO:0000256" key="6">
    <source>
        <dbReference type="ARBA" id="ARBA00038095"/>
    </source>
</evidence>
<dbReference type="Proteomes" id="UP001607157">
    <property type="component" value="Unassembled WGS sequence"/>
</dbReference>
<evidence type="ECO:0000256" key="4">
    <source>
        <dbReference type="ARBA" id="ARBA00023098"/>
    </source>
</evidence>
<dbReference type="Gene3D" id="3.40.630.30">
    <property type="match status" value="1"/>
</dbReference>
<comment type="catalytic activity">
    <reaction evidence="10">
        <text>a (3R)-hydroxyacyl-[ACP] + L-ornithine = a lyso-ornithine lipid + holo-[ACP] + H(+)</text>
        <dbReference type="Rhea" id="RHEA:20633"/>
        <dbReference type="Rhea" id="RHEA-COMP:9685"/>
        <dbReference type="Rhea" id="RHEA-COMP:9945"/>
        <dbReference type="ChEBI" id="CHEBI:15378"/>
        <dbReference type="ChEBI" id="CHEBI:46911"/>
        <dbReference type="ChEBI" id="CHEBI:64479"/>
        <dbReference type="ChEBI" id="CHEBI:78827"/>
        <dbReference type="ChEBI" id="CHEBI:138482"/>
        <dbReference type="EC" id="2.3.2.30"/>
    </reaction>
    <physiologicalReaction direction="left-to-right" evidence="10">
        <dbReference type="Rhea" id="RHEA:20634"/>
    </physiologicalReaction>
</comment>
<evidence type="ECO:0000256" key="7">
    <source>
        <dbReference type="ARBA" id="ARBA00039058"/>
    </source>
</evidence>
<evidence type="ECO:0000256" key="3">
    <source>
        <dbReference type="ARBA" id="ARBA00022679"/>
    </source>
</evidence>
<dbReference type="PANTHER" id="PTHR37323:SF1">
    <property type="entry name" value="L-ORNITHINE N(ALPHA)-ACYLTRANSFERASE"/>
    <property type="match status" value="1"/>
</dbReference>
<dbReference type="InterPro" id="IPR016181">
    <property type="entry name" value="Acyl_CoA_acyltransferase"/>
</dbReference>
<keyword evidence="5" id="KW-0012">Acyltransferase</keyword>
<keyword evidence="3" id="KW-0808">Transferase</keyword>
<organism evidence="11 12">
    <name type="scientific">Roseovarius aquimarinus</name>
    <dbReference type="NCBI Taxonomy" id="1229156"/>
    <lineage>
        <taxon>Bacteria</taxon>
        <taxon>Pseudomonadati</taxon>
        <taxon>Pseudomonadota</taxon>
        <taxon>Alphaproteobacteria</taxon>
        <taxon>Rhodobacterales</taxon>
        <taxon>Roseobacteraceae</taxon>
        <taxon>Roseovarius</taxon>
    </lineage>
</organism>
<keyword evidence="12" id="KW-1185">Reference proteome</keyword>
<dbReference type="PANTHER" id="PTHR37323">
    <property type="entry name" value="GCN5-RELATED N-ACETYLTRANSFERASE"/>
    <property type="match status" value="1"/>
</dbReference>
<evidence type="ECO:0000256" key="10">
    <source>
        <dbReference type="ARBA" id="ARBA00047785"/>
    </source>
</evidence>
<evidence type="ECO:0000313" key="11">
    <source>
        <dbReference type="EMBL" id="MFH0252964.1"/>
    </source>
</evidence>
<comment type="caution">
    <text evidence="11">The sequence shown here is derived from an EMBL/GenBank/DDBJ whole genome shotgun (WGS) entry which is preliminary data.</text>
</comment>
<dbReference type="InterPro" id="IPR052351">
    <property type="entry name" value="Ornithine_N-alpha-AT"/>
</dbReference>
<name>A0ABW7I516_9RHOB</name>
<comment type="similarity">
    <text evidence="6">Belongs to the acetyltransferase family. OlsB subfamily.</text>
</comment>
<accession>A0ABW7I516</accession>
<keyword evidence="2" id="KW-0444">Lipid biosynthesis</keyword>
<dbReference type="Pfam" id="PF13444">
    <property type="entry name" value="Acetyltransf_5"/>
    <property type="match status" value="1"/>
</dbReference>
<keyword evidence="4" id="KW-0443">Lipid metabolism</keyword>
<dbReference type="RefSeq" id="WP_377168615.1">
    <property type="nucleotide sequence ID" value="NZ_JBHTJC010000001.1"/>
</dbReference>
<evidence type="ECO:0000256" key="2">
    <source>
        <dbReference type="ARBA" id="ARBA00022516"/>
    </source>
</evidence>
<evidence type="ECO:0000256" key="9">
    <source>
        <dbReference type="ARBA" id="ARBA00045724"/>
    </source>
</evidence>